<dbReference type="Gene3D" id="3.20.20.100">
    <property type="entry name" value="NADP-dependent oxidoreductase domain"/>
    <property type="match status" value="1"/>
</dbReference>
<keyword evidence="4" id="KW-1185">Reference proteome</keyword>
<comment type="caution">
    <text evidence="3">The sequence shown here is derived from an EMBL/GenBank/DDBJ whole genome shotgun (WGS) entry which is preliminary data.</text>
</comment>
<dbReference type="InterPro" id="IPR036812">
    <property type="entry name" value="NAD(P)_OxRdtase_dom_sf"/>
</dbReference>
<feature type="region of interest" description="Disordered" evidence="1">
    <location>
        <begin position="1"/>
        <end position="38"/>
    </location>
</feature>
<dbReference type="Pfam" id="PF00248">
    <property type="entry name" value="Aldo_ket_red"/>
    <property type="match status" value="1"/>
</dbReference>
<dbReference type="SUPFAM" id="SSF51430">
    <property type="entry name" value="NAD(P)-linked oxidoreductase"/>
    <property type="match status" value="1"/>
</dbReference>
<evidence type="ECO:0000313" key="4">
    <source>
        <dbReference type="Proteomes" id="UP000247498"/>
    </source>
</evidence>
<dbReference type="PANTHER" id="PTHR43147:SF2">
    <property type="entry name" value="NADP-DEPENDENT OXIDOREDUCTASE DOMAIN-CONTAINING PROTEIN"/>
    <property type="match status" value="1"/>
</dbReference>
<protein>
    <recommendedName>
        <fullName evidence="2">NADP-dependent oxidoreductase domain-containing protein</fullName>
    </recommendedName>
</protein>
<dbReference type="InterPro" id="IPR023210">
    <property type="entry name" value="NADP_OxRdtase_dom"/>
</dbReference>
<dbReference type="InParanoid" id="A0A2V0NVY0"/>
<dbReference type="AlphaFoldDB" id="A0A2V0NVY0"/>
<dbReference type="STRING" id="307507.A0A2V0NVY0"/>
<dbReference type="Proteomes" id="UP000247498">
    <property type="component" value="Unassembled WGS sequence"/>
</dbReference>
<reference evidence="3 4" key="1">
    <citation type="journal article" date="2018" name="Sci. Rep.">
        <title>Raphidocelis subcapitata (=Pseudokirchneriella subcapitata) provides an insight into genome evolution and environmental adaptations in the Sphaeropleales.</title>
        <authorList>
            <person name="Suzuki S."/>
            <person name="Yamaguchi H."/>
            <person name="Nakajima N."/>
            <person name="Kawachi M."/>
        </authorList>
    </citation>
    <scope>NUCLEOTIDE SEQUENCE [LARGE SCALE GENOMIC DNA]</scope>
    <source>
        <strain evidence="3 4">NIES-35</strain>
    </source>
</reference>
<dbReference type="PANTHER" id="PTHR43147">
    <property type="entry name" value="PROTEIN TAS"/>
    <property type="match status" value="1"/>
</dbReference>
<dbReference type="CDD" id="cd19094">
    <property type="entry name" value="AKR_Tas-like"/>
    <property type="match status" value="1"/>
</dbReference>
<organism evidence="3 4">
    <name type="scientific">Raphidocelis subcapitata</name>
    <dbReference type="NCBI Taxonomy" id="307507"/>
    <lineage>
        <taxon>Eukaryota</taxon>
        <taxon>Viridiplantae</taxon>
        <taxon>Chlorophyta</taxon>
        <taxon>core chlorophytes</taxon>
        <taxon>Chlorophyceae</taxon>
        <taxon>CS clade</taxon>
        <taxon>Sphaeropleales</taxon>
        <taxon>Selenastraceae</taxon>
        <taxon>Raphidocelis</taxon>
    </lineage>
</organism>
<name>A0A2V0NVY0_9CHLO</name>
<evidence type="ECO:0000256" key="1">
    <source>
        <dbReference type="SAM" id="MobiDB-lite"/>
    </source>
</evidence>
<feature type="domain" description="NADP-dependent oxidoreductase" evidence="2">
    <location>
        <begin position="74"/>
        <end position="404"/>
    </location>
</feature>
<feature type="compositionally biased region" description="Low complexity" evidence="1">
    <location>
        <begin position="1"/>
        <end position="27"/>
    </location>
</feature>
<gene>
    <name evidence="3" type="ORF">Rsub_02883</name>
</gene>
<evidence type="ECO:0000313" key="3">
    <source>
        <dbReference type="EMBL" id="GBF89713.1"/>
    </source>
</evidence>
<evidence type="ECO:0000259" key="2">
    <source>
        <dbReference type="Pfam" id="PF00248"/>
    </source>
</evidence>
<proteinExistence type="predicted"/>
<dbReference type="OrthoDB" id="2310150at2759"/>
<dbReference type="EMBL" id="BDRX01000012">
    <property type="protein sequence ID" value="GBF89713.1"/>
    <property type="molecule type" value="Genomic_DNA"/>
</dbReference>
<sequence length="413" mass="43962">MRATGASARDAARSGRSSALRGMRAPASRPPPRRCWPLLQPNRAPAPSRHRGCGAPPAAVPTAQLGRTGLTVPRICFGTMLFGESTDAATAERLLGACLDSGVNFFDCAEMYPVPQRAETYGRSEAALGAWLRGQRRDSVLVATKAAGPSGQMTWIRGGPHSLDAANITAALDGSLSRLGTDYIDLYQLHWPDRYVPMFGDVDYDPSCTYPSVPIEEQLEALRCAVEAGKVRHIGLSNETPWGLLKFLQLAEANPALPRVASLQNAYSLLCRTFDSSLAEVCHLEGVGLLAYSPLAMGLLTGKYEAAGGGPDEARLNRYRGRYAEAESRYGPRPNVREAVRAYCSIAADHGMAPAELALRFVLSRPLVASAVIGATSEAQLSELLRASEAGALPSEAAAAVDAVHARLPNPTP</sequence>
<accession>A0A2V0NVY0</accession>